<protein>
    <submittedName>
        <fullName evidence="1">Uncharacterized protein</fullName>
    </submittedName>
</protein>
<gene>
    <name evidence="1" type="ORF">AG1IA_01452</name>
</gene>
<dbReference type="Proteomes" id="UP000011668">
    <property type="component" value="Unassembled WGS sequence"/>
</dbReference>
<evidence type="ECO:0000313" key="2">
    <source>
        <dbReference type="Proteomes" id="UP000011668"/>
    </source>
</evidence>
<dbReference type="AlphaFoldDB" id="L8X653"/>
<name>L8X653_THACA</name>
<dbReference type="EMBL" id="AFRT01000298">
    <property type="protein sequence ID" value="ELU44518.1"/>
    <property type="molecule type" value="Genomic_DNA"/>
</dbReference>
<sequence length="121" mass="14006">MPASAMTLPKSVWRNQTRLCPPQFCTFALCPVGCLVRVLRTLCPVDTIPCCRRVWRMSSRHSPYVNMRATIRTVLPIQYPRTSVRTQRRSWSFICRRSFSFPPHSVLVVLLNIRLCAIDVL</sequence>
<accession>L8X653</accession>
<dbReference type="HOGENOM" id="CLU_2039646_0_0_1"/>
<reference evidence="1 2" key="1">
    <citation type="journal article" date="2013" name="Nat. Commun.">
        <title>The evolution and pathogenic mechanisms of the rice sheath blight pathogen.</title>
        <authorList>
            <person name="Zheng A."/>
            <person name="Lin R."/>
            <person name="Xu L."/>
            <person name="Qin P."/>
            <person name="Tang C."/>
            <person name="Ai P."/>
            <person name="Zhang D."/>
            <person name="Liu Y."/>
            <person name="Sun Z."/>
            <person name="Feng H."/>
            <person name="Wang Y."/>
            <person name="Chen Y."/>
            <person name="Liang X."/>
            <person name="Fu R."/>
            <person name="Li Q."/>
            <person name="Zhang J."/>
            <person name="Yu X."/>
            <person name="Xie Z."/>
            <person name="Ding L."/>
            <person name="Guan P."/>
            <person name="Tang J."/>
            <person name="Liang Y."/>
            <person name="Wang S."/>
            <person name="Deng Q."/>
            <person name="Li S."/>
            <person name="Zhu J."/>
            <person name="Wang L."/>
            <person name="Liu H."/>
            <person name="Li P."/>
        </authorList>
    </citation>
    <scope>NUCLEOTIDE SEQUENCE [LARGE SCALE GENOMIC DNA]</scope>
    <source>
        <strain evidence="2">AG-1 IA</strain>
    </source>
</reference>
<organism evidence="1 2">
    <name type="scientific">Thanatephorus cucumeris (strain AG1-IA)</name>
    <name type="common">Rice sheath blight fungus</name>
    <name type="synonym">Rhizoctonia solani</name>
    <dbReference type="NCBI Taxonomy" id="983506"/>
    <lineage>
        <taxon>Eukaryota</taxon>
        <taxon>Fungi</taxon>
        <taxon>Dikarya</taxon>
        <taxon>Basidiomycota</taxon>
        <taxon>Agaricomycotina</taxon>
        <taxon>Agaricomycetes</taxon>
        <taxon>Cantharellales</taxon>
        <taxon>Ceratobasidiaceae</taxon>
        <taxon>Rhizoctonia</taxon>
        <taxon>Rhizoctonia solani AG-1</taxon>
    </lineage>
</organism>
<evidence type="ECO:0000313" key="1">
    <source>
        <dbReference type="EMBL" id="ELU44518.1"/>
    </source>
</evidence>
<keyword evidence="2" id="KW-1185">Reference proteome</keyword>
<comment type="caution">
    <text evidence="1">The sequence shown here is derived from an EMBL/GenBank/DDBJ whole genome shotgun (WGS) entry which is preliminary data.</text>
</comment>
<proteinExistence type="predicted"/>